<keyword evidence="6 10" id="KW-0418">Kinase</keyword>
<evidence type="ECO:0000313" key="11">
    <source>
        <dbReference type="Proteomes" id="UP000015520"/>
    </source>
</evidence>
<dbReference type="STRING" id="1172190.M947_08790"/>
<dbReference type="Proteomes" id="UP000015520">
    <property type="component" value="Unassembled WGS sequence"/>
</dbReference>
<dbReference type="PANTHER" id="PTHR43065">
    <property type="entry name" value="SENSOR HISTIDINE KINASE"/>
    <property type="match status" value="1"/>
</dbReference>
<keyword evidence="7" id="KW-0067">ATP-binding</keyword>
<keyword evidence="11" id="KW-1185">Reference proteome</keyword>
<dbReference type="Pfam" id="PF00512">
    <property type="entry name" value="HisKA"/>
    <property type="match status" value="1"/>
</dbReference>
<dbReference type="EC" id="2.7.13.3" evidence="2"/>
<evidence type="ECO:0000259" key="9">
    <source>
        <dbReference type="PROSITE" id="PS50109"/>
    </source>
</evidence>
<dbReference type="Gene3D" id="3.30.565.10">
    <property type="entry name" value="Histidine kinase-like ATPase, C-terminal domain"/>
    <property type="match status" value="1"/>
</dbReference>
<dbReference type="AlphaFoldDB" id="T0KF46"/>
<keyword evidence="5" id="KW-0547">Nucleotide-binding</keyword>
<evidence type="ECO:0000256" key="5">
    <source>
        <dbReference type="ARBA" id="ARBA00022741"/>
    </source>
</evidence>
<dbReference type="PATRIC" id="fig|1172190.3.peg.1691"/>
<evidence type="ECO:0000256" key="2">
    <source>
        <dbReference type="ARBA" id="ARBA00012438"/>
    </source>
</evidence>
<dbReference type="InterPro" id="IPR036890">
    <property type="entry name" value="HATPase_C_sf"/>
</dbReference>
<feature type="domain" description="Histidine kinase" evidence="9">
    <location>
        <begin position="129"/>
        <end position="330"/>
    </location>
</feature>
<proteinExistence type="predicted"/>
<evidence type="ECO:0000256" key="7">
    <source>
        <dbReference type="ARBA" id="ARBA00022840"/>
    </source>
</evidence>
<evidence type="ECO:0000313" key="10">
    <source>
        <dbReference type="EMBL" id="EQB35369.1"/>
    </source>
</evidence>
<dbReference type="PANTHER" id="PTHR43065:SF10">
    <property type="entry name" value="PEROXIDE STRESS-ACTIVATED HISTIDINE KINASE MAK3"/>
    <property type="match status" value="1"/>
</dbReference>
<gene>
    <name evidence="10" type="ORF">M947_08790</name>
</gene>
<accession>T0KF46</accession>
<dbReference type="InterPro" id="IPR004358">
    <property type="entry name" value="Sig_transdc_His_kin-like_C"/>
</dbReference>
<dbReference type="Gene3D" id="1.10.287.130">
    <property type="match status" value="1"/>
</dbReference>
<reference evidence="10 11" key="1">
    <citation type="submission" date="2013-07" db="EMBL/GenBank/DDBJ databases">
        <title>Sulfurimonas hongkongensis AST-10 Genome Sequencing.</title>
        <authorList>
            <person name="Cai L."/>
            <person name="Zhang T."/>
        </authorList>
    </citation>
    <scope>NUCLEOTIDE SEQUENCE [LARGE SCALE GENOMIC DNA]</scope>
    <source>
        <strain evidence="10 11">AST-10</strain>
    </source>
</reference>
<dbReference type="GO" id="GO:0005524">
    <property type="term" value="F:ATP binding"/>
    <property type="evidence" value="ECO:0007669"/>
    <property type="project" value="UniProtKB-KW"/>
</dbReference>
<dbReference type="SUPFAM" id="SSF55874">
    <property type="entry name" value="ATPase domain of HSP90 chaperone/DNA topoisomerase II/histidine kinase"/>
    <property type="match status" value="1"/>
</dbReference>
<comment type="caution">
    <text evidence="10">The sequence shown here is derived from an EMBL/GenBank/DDBJ whole genome shotgun (WGS) entry which is preliminary data.</text>
</comment>
<dbReference type="InterPro" id="IPR003661">
    <property type="entry name" value="HisK_dim/P_dom"/>
</dbReference>
<dbReference type="EMBL" id="AUPZ01000013">
    <property type="protein sequence ID" value="EQB35369.1"/>
    <property type="molecule type" value="Genomic_DNA"/>
</dbReference>
<dbReference type="InterPro" id="IPR005467">
    <property type="entry name" value="His_kinase_dom"/>
</dbReference>
<dbReference type="PROSITE" id="PS50109">
    <property type="entry name" value="HIS_KIN"/>
    <property type="match status" value="1"/>
</dbReference>
<sequence length="330" mass="37837">MSSQDMITPEELNLLIEQTYKVEGEFNELKASYTHLQNTIERVVEFLPNAIWIIDEDSSVFLQNSKARELLELLRLIKLKNDDYEVAFNSRFYLIKSSSYRDKTMISATDITEQKRKENLATMGQMAAHLSHEIRNPIGSISLLSSTLKKRVMPENIPIVEEIQKSVYRIDRIIKATLMFSKGIEINRTKFLWSELMDSIDMSIGYYGYSKEINFIFPQVDFELNADKDLLEMLFSNFVANAIDAIEADDSDEGVVEISYERDEGYHKFSIYDSGVEVDNRAELFEAFKSTKLKGNGLGLVLSREIAEAHGGSVELMDTKKKLFEIKIAL</sequence>
<dbReference type="SUPFAM" id="SSF47384">
    <property type="entry name" value="Homodimeric domain of signal transducing histidine kinase"/>
    <property type="match status" value="1"/>
</dbReference>
<dbReference type="SMART" id="SM00388">
    <property type="entry name" value="HisKA"/>
    <property type="match status" value="1"/>
</dbReference>
<evidence type="ECO:0000256" key="1">
    <source>
        <dbReference type="ARBA" id="ARBA00000085"/>
    </source>
</evidence>
<dbReference type="CDD" id="cd00075">
    <property type="entry name" value="HATPase"/>
    <property type="match status" value="1"/>
</dbReference>
<dbReference type="InterPro" id="IPR003594">
    <property type="entry name" value="HATPase_dom"/>
</dbReference>
<evidence type="ECO:0000256" key="8">
    <source>
        <dbReference type="ARBA" id="ARBA00023012"/>
    </source>
</evidence>
<comment type="catalytic activity">
    <reaction evidence="1">
        <text>ATP + protein L-histidine = ADP + protein N-phospho-L-histidine.</text>
        <dbReference type="EC" id="2.7.13.3"/>
    </reaction>
</comment>
<dbReference type="eggNOG" id="COG0642">
    <property type="taxonomic scope" value="Bacteria"/>
</dbReference>
<keyword evidence="8" id="KW-0902">Two-component regulatory system</keyword>
<evidence type="ECO:0000256" key="4">
    <source>
        <dbReference type="ARBA" id="ARBA00022679"/>
    </source>
</evidence>
<dbReference type="PRINTS" id="PR00344">
    <property type="entry name" value="BCTRLSENSOR"/>
</dbReference>
<keyword evidence="3" id="KW-0597">Phosphoprotein</keyword>
<evidence type="ECO:0000256" key="3">
    <source>
        <dbReference type="ARBA" id="ARBA00022553"/>
    </source>
</evidence>
<name>T0KF46_9BACT</name>
<protein>
    <recommendedName>
        <fullName evidence="2">histidine kinase</fullName>
        <ecNumber evidence="2">2.7.13.3</ecNumber>
    </recommendedName>
</protein>
<dbReference type="CDD" id="cd00082">
    <property type="entry name" value="HisKA"/>
    <property type="match status" value="1"/>
</dbReference>
<dbReference type="InterPro" id="IPR036097">
    <property type="entry name" value="HisK_dim/P_sf"/>
</dbReference>
<evidence type="ECO:0000256" key="6">
    <source>
        <dbReference type="ARBA" id="ARBA00022777"/>
    </source>
</evidence>
<dbReference type="SMART" id="SM00387">
    <property type="entry name" value="HATPase_c"/>
    <property type="match status" value="1"/>
</dbReference>
<dbReference type="Pfam" id="PF02518">
    <property type="entry name" value="HATPase_c"/>
    <property type="match status" value="1"/>
</dbReference>
<dbReference type="GO" id="GO:0000155">
    <property type="term" value="F:phosphorelay sensor kinase activity"/>
    <property type="evidence" value="ECO:0007669"/>
    <property type="project" value="InterPro"/>
</dbReference>
<organism evidence="10 11">
    <name type="scientific">Sulfurimonas hongkongensis</name>
    <dbReference type="NCBI Taxonomy" id="1172190"/>
    <lineage>
        <taxon>Bacteria</taxon>
        <taxon>Pseudomonadati</taxon>
        <taxon>Campylobacterota</taxon>
        <taxon>Epsilonproteobacteria</taxon>
        <taxon>Campylobacterales</taxon>
        <taxon>Sulfurimonadaceae</taxon>
        <taxon>Sulfurimonas</taxon>
    </lineage>
</organism>
<keyword evidence="4" id="KW-0808">Transferase</keyword>